<dbReference type="Proteomes" id="UP000255505">
    <property type="component" value="Plasmid II"/>
</dbReference>
<geneLocation type="plasmid" evidence="1">
    <name>II</name>
</geneLocation>
<keyword evidence="1" id="KW-0614">Plasmid</keyword>
<sequence length="166" mass="18911">MFVYTVYKEISPVPTAVDLLGSWIDSATGRKIEKAFYEKHDDRPDCRNVLKELKDSTVYAYEQALEYPLACDCQGRDWHDMLGQLVGFDKDNQDAYLADGPFAELLTDAYQGTTLGPRTSAKLVADFDAWDERARSFSDDGEFYLTFWWVRTCLSHAIKNGAVKLN</sequence>
<organism evidence="1 2">
    <name type="scientific">Cupriavidus taiwanensis</name>
    <dbReference type="NCBI Taxonomy" id="164546"/>
    <lineage>
        <taxon>Bacteria</taxon>
        <taxon>Pseudomonadati</taxon>
        <taxon>Pseudomonadota</taxon>
        <taxon>Betaproteobacteria</taxon>
        <taxon>Burkholderiales</taxon>
        <taxon>Burkholderiaceae</taxon>
        <taxon>Cupriavidus</taxon>
    </lineage>
</organism>
<evidence type="ECO:0000313" key="1">
    <source>
        <dbReference type="EMBL" id="SPK76041.1"/>
    </source>
</evidence>
<accession>A0A375IPK7</accession>
<dbReference type="AlphaFoldDB" id="A0A375IPK7"/>
<protein>
    <submittedName>
        <fullName evidence="1">Uncharacterized protein</fullName>
    </submittedName>
</protein>
<gene>
    <name evidence="1" type="ORF">CT19425_MP70201</name>
</gene>
<dbReference type="RefSeq" id="WP_115665641.1">
    <property type="nucleotide sequence ID" value="NZ_LT991977.1"/>
</dbReference>
<dbReference type="EMBL" id="LT991977">
    <property type="protein sequence ID" value="SPK76041.1"/>
    <property type="molecule type" value="Genomic_DNA"/>
</dbReference>
<proteinExistence type="predicted"/>
<name>A0A375IPK7_9BURK</name>
<evidence type="ECO:0000313" key="2">
    <source>
        <dbReference type="Proteomes" id="UP000255505"/>
    </source>
</evidence>
<reference evidence="1 2" key="1">
    <citation type="submission" date="2018-01" db="EMBL/GenBank/DDBJ databases">
        <authorList>
            <person name="Gaut B.S."/>
            <person name="Morton B.R."/>
            <person name="Clegg M.T."/>
            <person name="Duvall M.R."/>
        </authorList>
    </citation>
    <scope>NUCLEOTIDE SEQUENCE [LARGE SCALE GENOMIC DNA]</scope>
    <source>
        <strain evidence="1">Cupriavidus taiwanensis LMG 19425</strain>
        <plasmid evidence="2">Plasmid ii</plasmid>
    </source>
</reference>